<dbReference type="RefSeq" id="WP_121806818.1">
    <property type="nucleotide sequence ID" value="NZ_RDBE01000009.1"/>
</dbReference>
<evidence type="ECO:0000256" key="3">
    <source>
        <dbReference type="ARBA" id="ARBA00013252"/>
    </source>
</evidence>
<dbReference type="GO" id="GO:0008124">
    <property type="term" value="F:4-alpha-hydroxytetrahydrobiopterin dehydratase activity"/>
    <property type="evidence" value="ECO:0007669"/>
    <property type="project" value="UniProtKB-EC"/>
</dbReference>
<dbReference type="CDD" id="cd00488">
    <property type="entry name" value="PCD_DCoH"/>
    <property type="match status" value="1"/>
</dbReference>
<dbReference type="Proteomes" id="UP000281708">
    <property type="component" value="Unassembled WGS sequence"/>
</dbReference>
<evidence type="ECO:0000313" key="6">
    <source>
        <dbReference type="EMBL" id="RLV48496.1"/>
    </source>
</evidence>
<evidence type="ECO:0000313" key="7">
    <source>
        <dbReference type="Proteomes" id="UP000281708"/>
    </source>
</evidence>
<dbReference type="InterPro" id="IPR001533">
    <property type="entry name" value="Pterin_deHydtase"/>
</dbReference>
<evidence type="ECO:0000256" key="2">
    <source>
        <dbReference type="ARBA" id="ARBA00006472"/>
    </source>
</evidence>
<name>A0A3L8NZ60_9ACTN</name>
<dbReference type="PANTHER" id="PTHR12599:SF0">
    <property type="entry name" value="PTERIN-4-ALPHA-CARBINOLAMINE DEHYDRATASE"/>
    <property type="match status" value="1"/>
</dbReference>
<dbReference type="Gene3D" id="3.30.1360.20">
    <property type="entry name" value="Transcriptional coactivator/pterin dehydratase"/>
    <property type="match status" value="1"/>
</dbReference>
<evidence type="ECO:0000256" key="4">
    <source>
        <dbReference type="ARBA" id="ARBA00021735"/>
    </source>
</evidence>
<accession>A0A3L8NZ60</accession>
<proteinExistence type="inferred from homology"/>
<gene>
    <name evidence="6" type="ORF">D9V37_14025</name>
</gene>
<dbReference type="EMBL" id="RDBE01000009">
    <property type="protein sequence ID" value="RLV48496.1"/>
    <property type="molecule type" value="Genomic_DNA"/>
</dbReference>
<reference evidence="6 7" key="1">
    <citation type="submission" date="2018-10" db="EMBL/GenBank/DDBJ databases">
        <title>Marmoricola sp. 4Q3S-7 whole genome shotgun sequence.</title>
        <authorList>
            <person name="Li F."/>
        </authorList>
    </citation>
    <scope>NUCLEOTIDE SEQUENCE [LARGE SCALE GENOMIC DNA]</scope>
    <source>
        <strain evidence="6 7">4Q3S-7</strain>
    </source>
</reference>
<protein>
    <recommendedName>
        <fullName evidence="4">Putative pterin-4-alpha-carbinolamine dehydratase</fullName>
        <ecNumber evidence="3">4.2.1.96</ecNumber>
    </recommendedName>
</protein>
<dbReference type="Pfam" id="PF01329">
    <property type="entry name" value="Pterin_4a"/>
    <property type="match status" value="1"/>
</dbReference>
<evidence type="ECO:0000256" key="1">
    <source>
        <dbReference type="ARBA" id="ARBA00001554"/>
    </source>
</evidence>
<keyword evidence="5" id="KW-0456">Lyase</keyword>
<keyword evidence="7" id="KW-1185">Reference proteome</keyword>
<dbReference type="EC" id="4.2.1.96" evidence="3"/>
<dbReference type="PANTHER" id="PTHR12599">
    <property type="entry name" value="PTERIN-4-ALPHA-CARBINOLAMINE DEHYDRATASE"/>
    <property type="match status" value="1"/>
</dbReference>
<comment type="similarity">
    <text evidence="2">Belongs to the pterin-4-alpha-carbinolamine dehydratase family.</text>
</comment>
<organism evidence="6 7">
    <name type="scientific">Nocardioides mangrovicus</name>
    <dbReference type="NCBI Taxonomy" id="2478913"/>
    <lineage>
        <taxon>Bacteria</taxon>
        <taxon>Bacillati</taxon>
        <taxon>Actinomycetota</taxon>
        <taxon>Actinomycetes</taxon>
        <taxon>Propionibacteriales</taxon>
        <taxon>Nocardioidaceae</taxon>
        <taxon>Nocardioides</taxon>
    </lineage>
</organism>
<dbReference type="SUPFAM" id="SSF55248">
    <property type="entry name" value="PCD-like"/>
    <property type="match status" value="1"/>
</dbReference>
<dbReference type="AlphaFoldDB" id="A0A3L8NZ60"/>
<sequence>MVSKADFDDKRLYTWHVENDKASVEYECTSFTAAGELVQRIAAIADDQDHHPDLAVRYPGVVTVTTTSHDQGELTQRDLDLALAVDEAGRGLVKLDLGDDDK</sequence>
<dbReference type="GO" id="GO:0006729">
    <property type="term" value="P:tetrahydrobiopterin biosynthetic process"/>
    <property type="evidence" value="ECO:0007669"/>
    <property type="project" value="InterPro"/>
</dbReference>
<comment type="caution">
    <text evidence="6">The sequence shown here is derived from an EMBL/GenBank/DDBJ whole genome shotgun (WGS) entry which is preliminary data.</text>
</comment>
<evidence type="ECO:0000256" key="5">
    <source>
        <dbReference type="ARBA" id="ARBA00023239"/>
    </source>
</evidence>
<dbReference type="OrthoDB" id="15077at2"/>
<dbReference type="InterPro" id="IPR036428">
    <property type="entry name" value="PCD_sf"/>
</dbReference>
<comment type="catalytic activity">
    <reaction evidence="1">
        <text>(4aS,6R)-4a-hydroxy-L-erythro-5,6,7,8-tetrahydrobiopterin = (6R)-L-erythro-6,7-dihydrobiopterin + H2O</text>
        <dbReference type="Rhea" id="RHEA:11920"/>
        <dbReference type="ChEBI" id="CHEBI:15377"/>
        <dbReference type="ChEBI" id="CHEBI:15642"/>
        <dbReference type="ChEBI" id="CHEBI:43120"/>
        <dbReference type="EC" id="4.2.1.96"/>
    </reaction>
</comment>